<feature type="region of interest" description="Disordered" evidence="1">
    <location>
        <begin position="589"/>
        <end position="625"/>
    </location>
</feature>
<proteinExistence type="predicted"/>
<dbReference type="OrthoDB" id="10384487at2759"/>
<gene>
    <name evidence="2" type="ORF">ARMGADRAFT_1087745</name>
</gene>
<organism evidence="2 3">
    <name type="scientific">Armillaria gallica</name>
    <name type="common">Bulbous honey fungus</name>
    <name type="synonym">Armillaria bulbosa</name>
    <dbReference type="NCBI Taxonomy" id="47427"/>
    <lineage>
        <taxon>Eukaryota</taxon>
        <taxon>Fungi</taxon>
        <taxon>Dikarya</taxon>
        <taxon>Basidiomycota</taxon>
        <taxon>Agaricomycotina</taxon>
        <taxon>Agaricomycetes</taxon>
        <taxon>Agaricomycetidae</taxon>
        <taxon>Agaricales</taxon>
        <taxon>Marasmiineae</taxon>
        <taxon>Physalacriaceae</taxon>
        <taxon>Armillaria</taxon>
    </lineage>
</organism>
<evidence type="ECO:0000256" key="1">
    <source>
        <dbReference type="SAM" id="MobiDB-lite"/>
    </source>
</evidence>
<dbReference type="AlphaFoldDB" id="A0A2H3DC67"/>
<dbReference type="Proteomes" id="UP000217790">
    <property type="component" value="Unassembled WGS sequence"/>
</dbReference>
<reference evidence="3" key="1">
    <citation type="journal article" date="2017" name="Nat. Ecol. Evol.">
        <title>Genome expansion and lineage-specific genetic innovations in the forest pathogenic fungi Armillaria.</title>
        <authorList>
            <person name="Sipos G."/>
            <person name="Prasanna A.N."/>
            <person name="Walter M.C."/>
            <person name="O'Connor E."/>
            <person name="Balint B."/>
            <person name="Krizsan K."/>
            <person name="Kiss B."/>
            <person name="Hess J."/>
            <person name="Varga T."/>
            <person name="Slot J."/>
            <person name="Riley R."/>
            <person name="Boka B."/>
            <person name="Rigling D."/>
            <person name="Barry K."/>
            <person name="Lee J."/>
            <person name="Mihaltcheva S."/>
            <person name="LaButti K."/>
            <person name="Lipzen A."/>
            <person name="Waldron R."/>
            <person name="Moloney N.M."/>
            <person name="Sperisen C."/>
            <person name="Kredics L."/>
            <person name="Vagvoelgyi C."/>
            <person name="Patrignani A."/>
            <person name="Fitzpatrick D."/>
            <person name="Nagy I."/>
            <person name="Doyle S."/>
            <person name="Anderson J.B."/>
            <person name="Grigoriev I.V."/>
            <person name="Gueldener U."/>
            <person name="Muensterkoetter M."/>
            <person name="Nagy L.G."/>
        </authorList>
    </citation>
    <scope>NUCLEOTIDE SEQUENCE [LARGE SCALE GENOMIC DNA]</scope>
    <source>
        <strain evidence="3">Ar21-2</strain>
    </source>
</reference>
<dbReference type="InParanoid" id="A0A2H3DC67"/>
<accession>A0A2H3DC67</accession>
<feature type="compositionally biased region" description="Polar residues" evidence="1">
    <location>
        <begin position="610"/>
        <end position="620"/>
    </location>
</feature>
<dbReference type="EMBL" id="KZ293693">
    <property type="protein sequence ID" value="PBK85076.1"/>
    <property type="molecule type" value="Genomic_DNA"/>
</dbReference>
<evidence type="ECO:0000313" key="2">
    <source>
        <dbReference type="EMBL" id="PBK85076.1"/>
    </source>
</evidence>
<evidence type="ECO:0000313" key="3">
    <source>
        <dbReference type="Proteomes" id="UP000217790"/>
    </source>
</evidence>
<sequence length="797" mass="88459">MSVVQPNLDKQSDTIVLHMWCHDSRVNKINKAVEKASQEVSARRLPDRATIAHLSEALCALNGEYIFENGLKCLWANGGDKFTLFQEEYTYKRNAGLEPFLLWDTHWKAFFSGADVTFETEVKRWLPSLEWVVLVVSQMGFLAYSQLDGHILGPADLSDWSVWPIAVKEQSPMSSSPFQQILSPTPASPSVSISNLFSDEVWSSPIHIPPITVPGNGTLNNGVKTYSPRSPSPVPLSSAVAQSLSIEQNRVVSMPSTSGEAPNASGPSSKHVKMAVTSTEAFHTLSVSPKPSESMNKDVSSLAMEARVTASMSVEPVNAPPIVHILSPTLGQGELMAGVETEVTVSRIPEILIAPNKSGLVSDIRMAPLTTALQDVLDKLVEAPMSMDVLSKFRNVIKEKDEKPDAGRLEKLMGLARRMNASKLSAACKQASDEVWSQLVFTNIQKTRTRTLKGCKVANRVNIASWDLIPVKGAKAVQQLFRHIHLASDSNNDKCTCCGMLYPCEYTSWIDVMKCRKCKMNRKSCSWADPANVVHNSDSEDSVIEMLTAVGMKKRSFEKIDNAIASFSSKRSKTHVDIDDARTQKVCHVDPASDRVTRSKSAAKKGPDQRNISSGSSLASKQPDVSLVECDKNDEKKSMIDGGLQLHPSVKIPTVTLRRFLPPDHGERASAPIPKPLTSDMALYTLPPVSVEEILDHASNPLNVEQVKKLFKHRETAVEEVKVQLRKMSLEEIIQEAARIVMDQAELQNTIESLELKWDRNEQMQDEILEMVSEHFMSFQSDLIEEVMHIKWKWQNR</sequence>
<protein>
    <submittedName>
        <fullName evidence="2">Uncharacterized protein</fullName>
    </submittedName>
</protein>
<keyword evidence="3" id="KW-1185">Reference proteome</keyword>
<name>A0A2H3DC67_ARMGA</name>